<name>A0A8J6XTY9_9BACT</name>
<keyword evidence="1 8" id="KW-0004">4Fe-4S</keyword>
<feature type="binding site" evidence="8">
    <location>
        <position position="30"/>
    </location>
    <ligand>
        <name>[4Fe-4S] cluster</name>
        <dbReference type="ChEBI" id="CHEBI:49883"/>
        <note>4Fe-4S-S-AdoMet</note>
    </ligand>
</feature>
<dbReference type="PANTHER" id="PTHR42836">
    <property type="entry name" value="7-CARBOXY-7-DEAZAGUANINE SYNTHASE"/>
    <property type="match status" value="1"/>
</dbReference>
<dbReference type="GO" id="GO:0051539">
    <property type="term" value="F:4 iron, 4 sulfur cluster binding"/>
    <property type="evidence" value="ECO:0007669"/>
    <property type="project" value="UniProtKB-UniRule"/>
</dbReference>
<dbReference type="InterPro" id="IPR013785">
    <property type="entry name" value="Aldolase_TIM"/>
</dbReference>
<evidence type="ECO:0000256" key="6">
    <source>
        <dbReference type="ARBA" id="ARBA00023014"/>
    </source>
</evidence>
<dbReference type="Proteomes" id="UP000648239">
    <property type="component" value="Unassembled WGS sequence"/>
</dbReference>
<comment type="cofactor">
    <cofactor evidence="8">
        <name>[4Fe-4S] cluster</name>
        <dbReference type="ChEBI" id="CHEBI:49883"/>
    </cofactor>
    <text evidence="8">Binds 1 [4Fe-4S] cluster. The cluster is coordinated with 3 cysteines and an exchangeable S-adenosyl-L-methionine.</text>
</comment>
<gene>
    <name evidence="8" type="primary">queE</name>
    <name evidence="10" type="ORF">IFK94_01720</name>
</gene>
<dbReference type="PROSITE" id="PS51918">
    <property type="entry name" value="RADICAL_SAM"/>
    <property type="match status" value="1"/>
</dbReference>
<comment type="pathway">
    <text evidence="8">Purine metabolism; 7-cyano-7-deazaguanine biosynthesis.</text>
</comment>
<dbReference type="Gene3D" id="3.20.20.70">
    <property type="entry name" value="Aldolase class I"/>
    <property type="match status" value="1"/>
</dbReference>
<evidence type="ECO:0000313" key="11">
    <source>
        <dbReference type="Proteomes" id="UP000648239"/>
    </source>
</evidence>
<keyword evidence="3 8" id="KW-0479">Metal-binding</keyword>
<accession>A0A8J6XTY9</accession>
<feature type="binding site" evidence="8">
    <location>
        <position position="37"/>
    </location>
    <ligand>
        <name>[4Fe-4S] cluster</name>
        <dbReference type="ChEBI" id="CHEBI:49883"/>
        <note>4Fe-4S-S-AdoMet</note>
    </ligand>
</feature>
<dbReference type="InterPro" id="IPR058240">
    <property type="entry name" value="rSAM_sf"/>
</dbReference>
<dbReference type="SUPFAM" id="SSF102114">
    <property type="entry name" value="Radical SAM enzymes"/>
    <property type="match status" value="1"/>
</dbReference>
<keyword evidence="2 8" id="KW-0949">S-adenosyl-L-methionine</keyword>
<reference evidence="10 11" key="1">
    <citation type="submission" date="2020-08" db="EMBL/GenBank/DDBJ databases">
        <title>Acidobacteriota in marine sediments use diverse sulfur dissimilation pathways.</title>
        <authorList>
            <person name="Wasmund K."/>
        </authorList>
    </citation>
    <scope>NUCLEOTIDE SEQUENCE [LARGE SCALE GENOMIC DNA]</scope>
    <source>
        <strain evidence="10">MAG AM4</strain>
    </source>
</reference>
<dbReference type="SFLD" id="SFLDS00029">
    <property type="entry name" value="Radical_SAM"/>
    <property type="match status" value="1"/>
</dbReference>
<evidence type="ECO:0000256" key="2">
    <source>
        <dbReference type="ARBA" id="ARBA00022691"/>
    </source>
</evidence>
<dbReference type="EMBL" id="JACXWD010000003">
    <property type="protein sequence ID" value="MBD3866816.1"/>
    <property type="molecule type" value="Genomic_DNA"/>
</dbReference>
<evidence type="ECO:0000256" key="3">
    <source>
        <dbReference type="ARBA" id="ARBA00022723"/>
    </source>
</evidence>
<dbReference type="PANTHER" id="PTHR42836:SF1">
    <property type="entry name" value="7-CARBOXY-7-DEAZAGUANINE SYNTHASE"/>
    <property type="match status" value="1"/>
</dbReference>
<feature type="binding site" evidence="8">
    <location>
        <begin position="11"/>
        <end position="13"/>
    </location>
    <ligand>
        <name>substrate</name>
    </ligand>
</feature>
<feature type="binding site" evidence="8">
    <location>
        <position position="34"/>
    </location>
    <ligand>
        <name>[4Fe-4S] cluster</name>
        <dbReference type="ChEBI" id="CHEBI:49883"/>
        <note>4Fe-4S-S-AdoMet</note>
    </ligand>
</feature>
<comment type="subunit">
    <text evidence="8">Homodimer.</text>
</comment>
<dbReference type="GO" id="GO:0016840">
    <property type="term" value="F:carbon-nitrogen lyase activity"/>
    <property type="evidence" value="ECO:0007669"/>
    <property type="project" value="UniProtKB-UniRule"/>
</dbReference>
<dbReference type="InterPro" id="IPR007197">
    <property type="entry name" value="rSAM"/>
</dbReference>
<evidence type="ECO:0000259" key="9">
    <source>
        <dbReference type="PROSITE" id="PS51918"/>
    </source>
</evidence>
<evidence type="ECO:0000313" key="10">
    <source>
        <dbReference type="EMBL" id="MBD3866816.1"/>
    </source>
</evidence>
<dbReference type="CDD" id="cd01335">
    <property type="entry name" value="Radical_SAM"/>
    <property type="match status" value="1"/>
</dbReference>
<comment type="similarity">
    <text evidence="8">Belongs to the radical SAM superfamily. 7-carboxy-7-deazaguanine synthase family.</text>
</comment>
<feature type="domain" description="Radical SAM core" evidence="9">
    <location>
        <begin position="17"/>
        <end position="207"/>
    </location>
</feature>
<dbReference type="PIRSF" id="PIRSF000370">
    <property type="entry name" value="QueE"/>
    <property type="match status" value="1"/>
</dbReference>
<proteinExistence type="inferred from homology"/>
<evidence type="ECO:0000256" key="8">
    <source>
        <dbReference type="HAMAP-Rule" id="MF_00917"/>
    </source>
</evidence>
<evidence type="ECO:0000256" key="4">
    <source>
        <dbReference type="ARBA" id="ARBA00022842"/>
    </source>
</evidence>
<dbReference type="GO" id="GO:1904047">
    <property type="term" value="F:S-adenosyl-L-methionine binding"/>
    <property type="evidence" value="ECO:0007669"/>
    <property type="project" value="UniProtKB-UniRule"/>
</dbReference>
<dbReference type="InterPro" id="IPR024924">
    <property type="entry name" value="7-CO-7-deazaguanine_synth-like"/>
</dbReference>
<evidence type="ECO:0000256" key="1">
    <source>
        <dbReference type="ARBA" id="ARBA00022485"/>
    </source>
</evidence>
<comment type="function">
    <text evidence="8">Catalyzes the complex heterocyclic radical-mediated conversion of 6-carboxy-5,6,7,8-tetrahydropterin (CPH4) to 7-carboxy-7-deazaguanine (CDG), a step common to the biosynthetic pathways of all 7-deazapurine-containing compounds.</text>
</comment>
<feature type="binding site" evidence="8">
    <location>
        <position position="39"/>
    </location>
    <ligand>
        <name>Mg(2+)</name>
        <dbReference type="ChEBI" id="CHEBI:18420"/>
    </ligand>
</feature>
<dbReference type="UniPathway" id="UPA00391"/>
<comment type="cofactor">
    <cofactor evidence="8">
        <name>Mg(2+)</name>
        <dbReference type="ChEBI" id="CHEBI:18420"/>
    </cofactor>
</comment>
<feature type="binding site" evidence="8">
    <location>
        <position position="26"/>
    </location>
    <ligand>
        <name>substrate</name>
    </ligand>
</feature>
<comment type="caution">
    <text evidence="8">Lacks conserved residue(s) required for the propagation of feature annotation.</text>
</comment>
<comment type="cofactor">
    <cofactor evidence="8">
        <name>S-adenosyl-L-methionine</name>
        <dbReference type="ChEBI" id="CHEBI:59789"/>
    </cofactor>
    <text evidence="8">Binds 1 S-adenosyl-L-methionine per subunit.</text>
</comment>
<comment type="caution">
    <text evidence="10">The sequence shown here is derived from an EMBL/GenBank/DDBJ whole genome shotgun (WGS) entry which is preliminary data.</text>
</comment>
<dbReference type="AlphaFoldDB" id="A0A8J6XTY9"/>
<evidence type="ECO:0000256" key="5">
    <source>
        <dbReference type="ARBA" id="ARBA00023004"/>
    </source>
</evidence>
<evidence type="ECO:0000256" key="7">
    <source>
        <dbReference type="ARBA" id="ARBA00023239"/>
    </source>
</evidence>
<keyword evidence="8" id="KW-0671">Queuosine biosynthesis</keyword>
<keyword evidence="4 8" id="KW-0460">Magnesium</keyword>
<dbReference type="GO" id="GO:0000287">
    <property type="term" value="F:magnesium ion binding"/>
    <property type="evidence" value="ECO:0007669"/>
    <property type="project" value="UniProtKB-UniRule"/>
</dbReference>
<dbReference type="Pfam" id="PF04055">
    <property type="entry name" value="Radical_SAM"/>
    <property type="match status" value="1"/>
</dbReference>
<protein>
    <recommendedName>
        <fullName evidence="8">7-carboxy-7-deazaguanine synthase</fullName>
        <shortName evidence="8">CDG synthase</shortName>
        <ecNumber evidence="8">4.3.99.3</ecNumber>
    </recommendedName>
    <alternativeName>
        <fullName evidence="8">Queuosine biosynthesis protein QueE</fullName>
    </alternativeName>
</protein>
<dbReference type="HAMAP" id="MF_00917">
    <property type="entry name" value="QueE"/>
    <property type="match status" value="1"/>
</dbReference>
<organism evidence="10 11">
    <name type="scientific">Candidatus Polarisedimenticola svalbardensis</name>
    <dbReference type="NCBI Taxonomy" id="2886004"/>
    <lineage>
        <taxon>Bacteria</taxon>
        <taxon>Pseudomonadati</taxon>
        <taxon>Acidobacteriota</taxon>
        <taxon>Candidatus Polarisedimenticolia</taxon>
        <taxon>Candidatus Polarisedimenticolales</taxon>
        <taxon>Candidatus Polarisedimenticolaceae</taxon>
        <taxon>Candidatus Polarisedimenticola</taxon>
    </lineage>
</organism>
<keyword evidence="7 8" id="KW-0456">Lyase</keyword>
<comment type="catalytic activity">
    <reaction evidence="8">
        <text>6-carboxy-5,6,7,8-tetrahydropterin + H(+) = 7-carboxy-7-carbaguanine + NH4(+)</text>
        <dbReference type="Rhea" id="RHEA:27974"/>
        <dbReference type="ChEBI" id="CHEBI:15378"/>
        <dbReference type="ChEBI" id="CHEBI:28938"/>
        <dbReference type="ChEBI" id="CHEBI:61032"/>
        <dbReference type="ChEBI" id="CHEBI:61036"/>
        <dbReference type="EC" id="4.3.99.3"/>
    </reaction>
</comment>
<feature type="binding site" evidence="8">
    <location>
        <begin position="36"/>
        <end position="38"/>
    </location>
    <ligand>
        <name>S-adenosyl-L-methionine</name>
        <dbReference type="ChEBI" id="CHEBI:59789"/>
    </ligand>
</feature>
<dbReference type="GO" id="GO:0008616">
    <property type="term" value="P:tRNA queuosine(34) biosynthetic process"/>
    <property type="evidence" value="ECO:0007669"/>
    <property type="project" value="UniProtKB-UniRule"/>
</dbReference>
<keyword evidence="6 8" id="KW-0411">Iron-sulfur</keyword>
<feature type="binding site" evidence="8">
    <location>
        <position position="71"/>
    </location>
    <ligand>
        <name>S-adenosyl-L-methionine</name>
        <dbReference type="ChEBI" id="CHEBI:59789"/>
    </ligand>
</feature>
<feature type="binding site" evidence="8">
    <location>
        <position position="69"/>
    </location>
    <ligand>
        <name>substrate</name>
    </ligand>
</feature>
<keyword evidence="5 8" id="KW-0408">Iron</keyword>
<sequence length="212" mass="23221">MLQINEIFHSIQGEALATGRPCTFVRLTGCNLRCSWCDTEYAFHEGRPMTVGQVMAEVDSHGCSLVEVTGGEPLLQAESVLLMERLLESGREVLIETGGGVSIAAVPRGVGIILDIKCPGSGESESNLWNNLNLLPDGSQVKMVVRDHDDFSWAADRVRELGLTSRFNVFLAPVEGQCSPGDLAEWILESGLDVRLQIQLHKVLWPHLDRGV</sequence>
<dbReference type="EC" id="4.3.99.3" evidence="8"/>